<feature type="domain" description="B30.2/SPRY" evidence="1">
    <location>
        <begin position="43"/>
        <end position="138"/>
    </location>
</feature>
<dbReference type="EMBL" id="SRMA01025840">
    <property type="protein sequence ID" value="TRY90533.1"/>
    <property type="molecule type" value="Genomic_DNA"/>
</dbReference>
<dbReference type="InterPro" id="IPR001870">
    <property type="entry name" value="B30.2/SPRY"/>
</dbReference>
<evidence type="ECO:0000259" key="1">
    <source>
        <dbReference type="PROSITE" id="PS50188"/>
    </source>
</evidence>
<dbReference type="InterPro" id="IPR050143">
    <property type="entry name" value="TRIM/RBCC"/>
</dbReference>
<dbReference type="InterPro" id="IPR013320">
    <property type="entry name" value="ConA-like_dom_sf"/>
</dbReference>
<dbReference type="Gene3D" id="2.60.120.920">
    <property type="match status" value="1"/>
</dbReference>
<name>A0A553QKN2_9TELE</name>
<dbReference type="PROSITE" id="PS50188">
    <property type="entry name" value="B302_SPRY"/>
    <property type="match status" value="1"/>
</dbReference>
<keyword evidence="3" id="KW-1185">Reference proteome</keyword>
<dbReference type="InterPro" id="IPR043136">
    <property type="entry name" value="B30.2/SPRY_sf"/>
</dbReference>
<dbReference type="PANTHER" id="PTHR24103">
    <property type="entry name" value="E3 UBIQUITIN-PROTEIN LIGASE TRIM"/>
    <property type="match status" value="1"/>
</dbReference>
<dbReference type="OrthoDB" id="426657at2759"/>
<sequence>MVSPSLSLSLHDSRSQMNLPLVPLVEQECSLSVKMETVEKLVDNLQEVITQNTQRLWSIFRSLNLDPETAHPELEVSGDRLEVHWCKKQTLEKVKISSQYSVLAKERFSTGAHYWEVAVWKKPYWLIGLSYGTPMKSH</sequence>
<reference evidence="2 3" key="1">
    <citation type="journal article" date="2019" name="Sci. Data">
        <title>Hybrid genome assembly and annotation of Danionella translucida.</title>
        <authorList>
            <person name="Kadobianskyi M."/>
            <person name="Schulze L."/>
            <person name="Schuelke M."/>
            <person name="Judkewitz B."/>
        </authorList>
    </citation>
    <scope>NUCLEOTIDE SEQUENCE [LARGE SCALE GENOMIC DNA]</scope>
    <source>
        <strain evidence="2 3">Bolton</strain>
    </source>
</reference>
<dbReference type="STRING" id="623744.A0A553QKN2"/>
<proteinExistence type="predicted"/>
<gene>
    <name evidence="2" type="ORF">DNTS_002660</name>
</gene>
<dbReference type="AlphaFoldDB" id="A0A553QKN2"/>
<comment type="caution">
    <text evidence="2">The sequence shown here is derived from an EMBL/GenBank/DDBJ whole genome shotgun (WGS) entry which is preliminary data.</text>
</comment>
<evidence type="ECO:0000313" key="2">
    <source>
        <dbReference type="EMBL" id="TRY90533.1"/>
    </source>
</evidence>
<dbReference type="Proteomes" id="UP000316079">
    <property type="component" value="Unassembled WGS sequence"/>
</dbReference>
<protein>
    <recommendedName>
        <fullName evidence="1">B30.2/SPRY domain-containing protein</fullName>
    </recommendedName>
</protein>
<organism evidence="2 3">
    <name type="scientific">Danionella cerebrum</name>
    <dbReference type="NCBI Taxonomy" id="2873325"/>
    <lineage>
        <taxon>Eukaryota</taxon>
        <taxon>Metazoa</taxon>
        <taxon>Chordata</taxon>
        <taxon>Craniata</taxon>
        <taxon>Vertebrata</taxon>
        <taxon>Euteleostomi</taxon>
        <taxon>Actinopterygii</taxon>
        <taxon>Neopterygii</taxon>
        <taxon>Teleostei</taxon>
        <taxon>Ostariophysi</taxon>
        <taxon>Cypriniformes</taxon>
        <taxon>Danionidae</taxon>
        <taxon>Danioninae</taxon>
        <taxon>Danionella</taxon>
    </lineage>
</organism>
<evidence type="ECO:0000313" key="3">
    <source>
        <dbReference type="Proteomes" id="UP000316079"/>
    </source>
</evidence>
<accession>A0A553QKN2</accession>
<dbReference type="SUPFAM" id="SSF49899">
    <property type="entry name" value="Concanavalin A-like lectins/glucanases"/>
    <property type="match status" value="1"/>
</dbReference>